<accession>A0ABV5ZSL8</accession>
<dbReference type="InterPro" id="IPR011989">
    <property type="entry name" value="ARM-like"/>
</dbReference>
<dbReference type="EMBL" id="JBHLZU010000006">
    <property type="protein sequence ID" value="MFB9903881.1"/>
    <property type="molecule type" value="Genomic_DNA"/>
</dbReference>
<name>A0ABV5ZSL8_9PSEU</name>
<dbReference type="Gene3D" id="1.25.10.10">
    <property type="entry name" value="Leucine-rich Repeat Variant"/>
    <property type="match status" value="2"/>
</dbReference>
<evidence type="ECO:0000313" key="2">
    <source>
        <dbReference type="Proteomes" id="UP001589693"/>
    </source>
</evidence>
<protein>
    <submittedName>
        <fullName evidence="1">HEAT repeat domain-containing protein</fullName>
    </submittedName>
</protein>
<keyword evidence="2" id="KW-1185">Reference proteome</keyword>
<gene>
    <name evidence="1" type="ORF">ACFFQA_08015</name>
</gene>
<dbReference type="Proteomes" id="UP001589693">
    <property type="component" value="Unassembled WGS sequence"/>
</dbReference>
<dbReference type="Pfam" id="PF13646">
    <property type="entry name" value="HEAT_2"/>
    <property type="match status" value="2"/>
</dbReference>
<organism evidence="1 2">
    <name type="scientific">Allokutzneria oryzae</name>
    <dbReference type="NCBI Taxonomy" id="1378989"/>
    <lineage>
        <taxon>Bacteria</taxon>
        <taxon>Bacillati</taxon>
        <taxon>Actinomycetota</taxon>
        <taxon>Actinomycetes</taxon>
        <taxon>Pseudonocardiales</taxon>
        <taxon>Pseudonocardiaceae</taxon>
        <taxon>Allokutzneria</taxon>
    </lineage>
</organism>
<dbReference type="InterPro" id="IPR016024">
    <property type="entry name" value="ARM-type_fold"/>
</dbReference>
<sequence>MSGDDIRDLAVHRTAQNDAFGLVRAKASDDPDPRARKAAIAALVADWPGEPDTFSFLHERVVVDSAPMVRTRILRTVAKMWPKDKAAMALLRRSVQTDAEHRVRLCAAVELMRLEPDESLSWLHECVSSEEARTRRAAIVALCTEWPDAPETLAALHVAATDQNDVVRAQAVMELGGSCSTDQQTLRLLHERLADSEPEVRVAAIGALRGREDAGTVECLYRCVTADDDTTVRTRALQVLSDGDLWPCHPEAITWLVERTARGPHDDIRRLATLLLAQRWAADRGIRATLRKLTGSGLIRPQWSEAR</sequence>
<proteinExistence type="predicted"/>
<evidence type="ECO:0000313" key="1">
    <source>
        <dbReference type="EMBL" id="MFB9903881.1"/>
    </source>
</evidence>
<comment type="caution">
    <text evidence="1">The sequence shown here is derived from an EMBL/GenBank/DDBJ whole genome shotgun (WGS) entry which is preliminary data.</text>
</comment>
<reference evidence="1 2" key="1">
    <citation type="submission" date="2024-09" db="EMBL/GenBank/DDBJ databases">
        <authorList>
            <person name="Sun Q."/>
            <person name="Mori K."/>
        </authorList>
    </citation>
    <scope>NUCLEOTIDE SEQUENCE [LARGE SCALE GENOMIC DNA]</scope>
    <source>
        <strain evidence="1 2">TBRC 7907</strain>
    </source>
</reference>
<dbReference type="SUPFAM" id="SSF48371">
    <property type="entry name" value="ARM repeat"/>
    <property type="match status" value="2"/>
</dbReference>
<dbReference type="RefSeq" id="WP_377851040.1">
    <property type="nucleotide sequence ID" value="NZ_JBHLZU010000006.1"/>
</dbReference>